<dbReference type="EMBL" id="QZAT01000137">
    <property type="protein sequence ID" value="THX23840.1"/>
    <property type="molecule type" value="Genomic_DNA"/>
</dbReference>
<feature type="compositionally biased region" description="Basic and acidic residues" evidence="1">
    <location>
        <begin position="120"/>
        <end position="154"/>
    </location>
</feature>
<feature type="compositionally biased region" description="Acidic residues" evidence="1">
    <location>
        <begin position="106"/>
        <end position="119"/>
    </location>
</feature>
<dbReference type="Proteomes" id="UP000310374">
    <property type="component" value="Unassembled WGS sequence"/>
</dbReference>
<evidence type="ECO:0000313" key="3">
    <source>
        <dbReference type="Proteomes" id="UP000310374"/>
    </source>
</evidence>
<evidence type="ECO:0000256" key="1">
    <source>
        <dbReference type="SAM" id="MobiDB-lite"/>
    </source>
</evidence>
<comment type="caution">
    <text evidence="2">The sequence shown here is derived from an EMBL/GenBank/DDBJ whole genome shotgun (WGS) entry which is preliminary data.</text>
</comment>
<gene>
    <name evidence="2" type="ORF">D6D12_08111</name>
</gene>
<feature type="region of interest" description="Disordered" evidence="1">
    <location>
        <begin position="105"/>
        <end position="168"/>
    </location>
</feature>
<dbReference type="AlphaFoldDB" id="A0AB74JJZ4"/>
<organism evidence="2 3">
    <name type="scientific">Aureobasidium pullulans</name>
    <name type="common">Black yeast</name>
    <name type="synonym">Pullularia pullulans</name>
    <dbReference type="NCBI Taxonomy" id="5580"/>
    <lineage>
        <taxon>Eukaryota</taxon>
        <taxon>Fungi</taxon>
        <taxon>Dikarya</taxon>
        <taxon>Ascomycota</taxon>
        <taxon>Pezizomycotina</taxon>
        <taxon>Dothideomycetes</taxon>
        <taxon>Dothideomycetidae</taxon>
        <taxon>Dothideales</taxon>
        <taxon>Saccotheciaceae</taxon>
        <taxon>Aureobasidium</taxon>
    </lineage>
</organism>
<reference evidence="2 3" key="1">
    <citation type="submission" date="2018-10" db="EMBL/GenBank/DDBJ databases">
        <title>Fifty Aureobasidium pullulans genomes reveal a recombining polyextremotolerant generalist.</title>
        <authorList>
            <person name="Gostincar C."/>
            <person name="Turk M."/>
            <person name="Zajc J."/>
            <person name="Gunde-Cimerman N."/>
        </authorList>
    </citation>
    <scope>NUCLEOTIDE SEQUENCE [LARGE SCALE GENOMIC DNA]</scope>
    <source>
        <strain evidence="2 3">EXF-10081</strain>
    </source>
</reference>
<proteinExistence type="predicted"/>
<evidence type="ECO:0000313" key="2">
    <source>
        <dbReference type="EMBL" id="THX23840.1"/>
    </source>
</evidence>
<feature type="region of interest" description="Disordered" evidence="1">
    <location>
        <begin position="182"/>
        <end position="213"/>
    </location>
</feature>
<protein>
    <submittedName>
        <fullName evidence="2">Uncharacterized protein</fullName>
    </submittedName>
</protein>
<accession>A0AB74JJZ4</accession>
<name>A0AB74JJZ4_AURPU</name>
<sequence length="213" mass="24901">MAEKEAYMLLKYLELSQYFRLRSLILLAHSVESWYDSKYYRDAAEDMWYSMHLMWPAKTAGSDNNIVMDRLRRFLDELNEDILEDRPENWYDPDGLIEYKSVHYEDENETSDELEDGDSFEEHVDVSGQEEQKAVRSDQGKETEDKEQILKDTKSQQSEDSEFDDSLTNLLFDLENESGELFTSSAINEGDSISPHFEPPTFLETTEKVTAND</sequence>